<evidence type="ECO:0000313" key="4">
    <source>
        <dbReference type="Proteomes" id="UP000283975"/>
    </source>
</evidence>
<reference evidence="3 4" key="1">
    <citation type="submission" date="2018-08" db="EMBL/GenBank/DDBJ databases">
        <title>A genome reference for cultivated species of the human gut microbiota.</title>
        <authorList>
            <person name="Zou Y."/>
            <person name="Xue W."/>
            <person name="Luo G."/>
        </authorList>
    </citation>
    <scope>NUCLEOTIDE SEQUENCE [LARGE SCALE GENOMIC DNA]</scope>
    <source>
        <strain evidence="3 4">AM35-14</strain>
    </source>
</reference>
<feature type="transmembrane region" description="Helical" evidence="2">
    <location>
        <begin position="68"/>
        <end position="86"/>
    </location>
</feature>
<evidence type="ECO:0000256" key="1">
    <source>
        <dbReference type="SAM" id="MobiDB-lite"/>
    </source>
</evidence>
<dbReference type="CDD" id="cd16386">
    <property type="entry name" value="TcpC_N"/>
    <property type="match status" value="1"/>
</dbReference>
<accession>A0A414AJ79</accession>
<comment type="caution">
    <text evidence="3">The sequence shown here is derived from an EMBL/GenBank/DDBJ whole genome shotgun (WGS) entry which is preliminary data.</text>
</comment>
<dbReference type="AlphaFoldDB" id="A0A414AJ79"/>
<keyword evidence="2" id="KW-0472">Membrane</keyword>
<keyword evidence="2" id="KW-0812">Transmembrane</keyword>
<proteinExistence type="predicted"/>
<name>A0A414AJ79_9FIRM</name>
<dbReference type="InterPro" id="IPR024735">
    <property type="entry name" value="TcpC"/>
</dbReference>
<dbReference type="EMBL" id="QSHZ01000046">
    <property type="protein sequence ID" value="RHC48739.1"/>
    <property type="molecule type" value="Genomic_DNA"/>
</dbReference>
<sequence>MSLLPIHKTGEATETKKKLKKKGENQEAENVQENTKDTVAVKKKKKEKQPRDTTYVLKKNFTMKIFRWVFWFMLVCVFARGAYQIIKPQAADELRQMIKDFEQTQQSQGDAAEEVMDFAQDFAKEYLTYEKGGEQDFRTRINPYISQRLNNAPGIYAFRNNAKAVYVNAYRKEQEGEVYNVYVNAEIQYDKGEDGIEYADCTLKIPVVATESGYSITALPMYIQDKRNSDDYTLPQIPLGQEIDTALVSPSIENFLSAYYSQEQSMINYLLTADADRSKFVAIGGRYEFKKVESVKAYQRPEAADILCSLTVRIADTVNQEEISQEYMITLVQESDKYYVKDIDTKIY</sequence>
<evidence type="ECO:0000313" key="3">
    <source>
        <dbReference type="EMBL" id="RHC48739.1"/>
    </source>
</evidence>
<dbReference type="InterPro" id="IPR035628">
    <property type="entry name" value="TcpC_C"/>
</dbReference>
<dbReference type="Proteomes" id="UP000283975">
    <property type="component" value="Unassembled WGS sequence"/>
</dbReference>
<organism evidence="3 4">
    <name type="scientific">Enterocloster bolteae</name>
    <dbReference type="NCBI Taxonomy" id="208479"/>
    <lineage>
        <taxon>Bacteria</taxon>
        <taxon>Bacillati</taxon>
        <taxon>Bacillota</taxon>
        <taxon>Clostridia</taxon>
        <taxon>Lachnospirales</taxon>
        <taxon>Lachnospiraceae</taxon>
        <taxon>Enterocloster</taxon>
    </lineage>
</organism>
<keyword evidence="2" id="KW-1133">Transmembrane helix</keyword>
<protein>
    <submittedName>
        <fullName evidence="3">Conjugal transfer protein</fullName>
    </submittedName>
</protein>
<evidence type="ECO:0000256" key="2">
    <source>
        <dbReference type="SAM" id="Phobius"/>
    </source>
</evidence>
<gene>
    <name evidence="3" type="ORF">DW839_28250</name>
</gene>
<dbReference type="Pfam" id="PF12642">
    <property type="entry name" value="TpcC"/>
    <property type="match status" value="1"/>
</dbReference>
<feature type="region of interest" description="Disordered" evidence="1">
    <location>
        <begin position="1"/>
        <end position="45"/>
    </location>
</feature>
<dbReference type="CDD" id="cd16428">
    <property type="entry name" value="TcpC_C"/>
    <property type="match status" value="1"/>
</dbReference>
<dbReference type="Gene3D" id="3.10.450.540">
    <property type="match status" value="2"/>
</dbReference>